<reference evidence="2 3" key="1">
    <citation type="submission" date="2016-10" db="EMBL/GenBank/DDBJ databases">
        <authorList>
            <person name="de Groot N.N."/>
        </authorList>
    </citation>
    <scope>NUCLEOTIDE SEQUENCE [LARGE SCALE GENOMIC DNA]</scope>
    <source>
        <strain evidence="2 3">ATCC 35022</strain>
    </source>
</reference>
<organism evidence="2 3">
    <name type="scientific">Bauldia litoralis</name>
    <dbReference type="NCBI Taxonomy" id="665467"/>
    <lineage>
        <taxon>Bacteria</taxon>
        <taxon>Pseudomonadati</taxon>
        <taxon>Pseudomonadota</taxon>
        <taxon>Alphaproteobacteria</taxon>
        <taxon>Hyphomicrobiales</taxon>
        <taxon>Kaistiaceae</taxon>
        <taxon>Bauldia</taxon>
    </lineage>
</organism>
<dbReference type="SUPFAM" id="SSF51430">
    <property type="entry name" value="NAD(P)-linked oxidoreductase"/>
    <property type="match status" value="1"/>
</dbReference>
<dbReference type="Gene3D" id="3.20.20.100">
    <property type="entry name" value="NADP-dependent oxidoreductase domain"/>
    <property type="match status" value="1"/>
</dbReference>
<dbReference type="RefSeq" id="WP_175478617.1">
    <property type="nucleotide sequence ID" value="NZ_FMXQ01000018.1"/>
</dbReference>
<dbReference type="InterPro" id="IPR036812">
    <property type="entry name" value="NAD(P)_OxRdtase_dom_sf"/>
</dbReference>
<keyword evidence="3" id="KW-1185">Reference proteome</keyword>
<evidence type="ECO:0000313" key="3">
    <source>
        <dbReference type="Proteomes" id="UP000199071"/>
    </source>
</evidence>
<evidence type="ECO:0000259" key="1">
    <source>
        <dbReference type="Pfam" id="PF00248"/>
    </source>
</evidence>
<sequence length="305" mass="33180">MTAEIGLGTWPLGGNAYGPVPVNTARAVLRAALDGGIRLIDTAGIYGDGTVETLIGDDTEVSGQCRVISKAGYLTEAGRQQCFEAGFLRESLKASLRRLKRERLEVLLLHSPPADLLAAGWIEDVLVGLVAEGLIEGYGVSLAHVDDYHALMAWRGQLWIEVIYNLLDQRAAENGLLKTARARGWQVIARLPLASGFLTGSHTRDSTFAAPDCRARWSREQIVAWIDAADRFRFLATPERSAVQAAIAFCKSTPSVTAVIPGAKSVAQLSEFLALQDTRLDLEAHEYRAARAIWTEISWVVPGSR</sequence>
<gene>
    <name evidence="2" type="ORF">SAMN02982931_04746</name>
</gene>
<dbReference type="Proteomes" id="UP000199071">
    <property type="component" value="Unassembled WGS sequence"/>
</dbReference>
<dbReference type="InterPro" id="IPR053135">
    <property type="entry name" value="AKR2_Oxidoreductase"/>
</dbReference>
<proteinExistence type="predicted"/>
<dbReference type="AlphaFoldDB" id="A0A1G6ENQ2"/>
<dbReference type="CDD" id="cd19086">
    <property type="entry name" value="AKR_AKR11C1"/>
    <property type="match status" value="1"/>
</dbReference>
<feature type="domain" description="NADP-dependent oxidoreductase" evidence="1">
    <location>
        <begin position="4"/>
        <end position="285"/>
    </location>
</feature>
<name>A0A1G6ENQ2_9HYPH</name>
<dbReference type="InterPro" id="IPR023210">
    <property type="entry name" value="NADP_OxRdtase_dom"/>
</dbReference>
<dbReference type="STRING" id="665467.SAMN02982931_04746"/>
<accession>A0A1G6ENQ2</accession>
<dbReference type="PANTHER" id="PTHR43312">
    <property type="entry name" value="D-THREO-ALDOSE 1-DEHYDROGENASE"/>
    <property type="match status" value="1"/>
</dbReference>
<dbReference type="PANTHER" id="PTHR43312:SF1">
    <property type="entry name" value="NADP-DEPENDENT OXIDOREDUCTASE DOMAIN-CONTAINING PROTEIN"/>
    <property type="match status" value="1"/>
</dbReference>
<dbReference type="EMBL" id="FMXQ01000018">
    <property type="protein sequence ID" value="SDB58882.1"/>
    <property type="molecule type" value="Genomic_DNA"/>
</dbReference>
<evidence type="ECO:0000313" key="2">
    <source>
        <dbReference type="EMBL" id="SDB58882.1"/>
    </source>
</evidence>
<dbReference type="Pfam" id="PF00248">
    <property type="entry name" value="Aldo_ket_red"/>
    <property type="match status" value="1"/>
</dbReference>
<protein>
    <submittedName>
        <fullName evidence="2">Predicted oxidoreductase</fullName>
    </submittedName>
</protein>